<reference evidence="1" key="1">
    <citation type="submission" date="2023-04" db="EMBL/GenBank/DDBJ databases">
        <title>Draft Genome sequencing of Naganishia species isolated from polar environments using Oxford Nanopore Technology.</title>
        <authorList>
            <person name="Leo P."/>
            <person name="Venkateswaran K."/>
        </authorList>
    </citation>
    <scope>NUCLEOTIDE SEQUENCE</scope>
    <source>
        <strain evidence="1">MNA-CCFEE 5423</strain>
    </source>
</reference>
<gene>
    <name evidence="1" type="ORF">QFC21_001245</name>
</gene>
<proteinExistence type="predicted"/>
<comment type="caution">
    <text evidence="1">The sequence shown here is derived from an EMBL/GenBank/DDBJ whole genome shotgun (WGS) entry which is preliminary data.</text>
</comment>
<name>A0ACC2W320_9TREE</name>
<sequence length="385" mass="40070">MSPSATTTDTFSAASDTGRPSETKSAELQLGLTLDARTERVTEDISAGIEESYLASDPSIAPTSLPPVDGGRQAWAYVICATILETLVWGLPLSYGVFLEYYETVFPEATFVLQQVGVVSTLKHYQSQGIMYLFNPPLALYLAKNPHHRPRSMWLGIILITAGLIGAAFAPQAWILILCQGVLYAIGGSSSGGNDVAAWRPVSSSQAQGLGGFVPGTYLPSFASAIHLGNPVGTLSIALMNLARIPGQILVGHLSDKVSIRKLIAVMAIASSVSVYAIWGSVAATNGQDESQPRGSGKVGLLVFSILFGAFAGSYTALFPRFISIVAGNIASGPISTALLKTSSSLSGNAKAAYGVEGYGALIIFTGGALLASGVSAGYKGLKRD</sequence>
<evidence type="ECO:0000313" key="1">
    <source>
        <dbReference type="EMBL" id="KAJ9106103.1"/>
    </source>
</evidence>
<evidence type="ECO:0000313" key="2">
    <source>
        <dbReference type="Proteomes" id="UP001227268"/>
    </source>
</evidence>
<dbReference type="Proteomes" id="UP001227268">
    <property type="component" value="Unassembled WGS sequence"/>
</dbReference>
<organism evidence="1 2">
    <name type="scientific">Naganishia friedmannii</name>
    <dbReference type="NCBI Taxonomy" id="89922"/>
    <lineage>
        <taxon>Eukaryota</taxon>
        <taxon>Fungi</taxon>
        <taxon>Dikarya</taxon>
        <taxon>Basidiomycota</taxon>
        <taxon>Agaricomycotina</taxon>
        <taxon>Tremellomycetes</taxon>
        <taxon>Filobasidiales</taxon>
        <taxon>Filobasidiaceae</taxon>
        <taxon>Naganishia</taxon>
    </lineage>
</organism>
<keyword evidence="2" id="KW-1185">Reference proteome</keyword>
<dbReference type="EMBL" id="JASBWT010000003">
    <property type="protein sequence ID" value="KAJ9106103.1"/>
    <property type="molecule type" value="Genomic_DNA"/>
</dbReference>
<accession>A0ACC2W320</accession>
<protein>
    <submittedName>
        <fullName evidence="1">Uncharacterized protein</fullName>
    </submittedName>
</protein>